<keyword evidence="5 6" id="KW-0560">Oxidoreductase</keyword>
<accession>A0A2T6CIP6</accession>
<evidence type="ECO:0000256" key="4">
    <source>
        <dbReference type="ARBA" id="ARBA00022827"/>
    </source>
</evidence>
<comment type="cofactor">
    <cofactor evidence="1 6">
        <name>FAD</name>
        <dbReference type="ChEBI" id="CHEBI:57692"/>
    </cofactor>
</comment>
<protein>
    <submittedName>
        <fullName evidence="10">(2S)-methylsuccinyl-CoA dehydrogenase</fullName>
    </submittedName>
</protein>
<dbReference type="InterPro" id="IPR009100">
    <property type="entry name" value="AcylCoA_DH/oxidase_NM_dom_sf"/>
</dbReference>
<dbReference type="GO" id="GO:0050660">
    <property type="term" value="F:flavin adenine dinucleotide binding"/>
    <property type="evidence" value="ECO:0007669"/>
    <property type="project" value="InterPro"/>
</dbReference>
<dbReference type="Pfam" id="PF00441">
    <property type="entry name" value="Acyl-CoA_dh_1"/>
    <property type="match status" value="1"/>
</dbReference>
<dbReference type="PROSITE" id="PS00073">
    <property type="entry name" value="ACYL_COA_DH_2"/>
    <property type="match status" value="1"/>
</dbReference>
<dbReference type="Pfam" id="PF02770">
    <property type="entry name" value="Acyl-CoA_dh_M"/>
    <property type="match status" value="1"/>
</dbReference>
<evidence type="ECO:0000259" key="7">
    <source>
        <dbReference type="Pfam" id="PF00441"/>
    </source>
</evidence>
<keyword evidence="4 6" id="KW-0274">FAD</keyword>
<evidence type="ECO:0000256" key="6">
    <source>
        <dbReference type="RuleBase" id="RU362125"/>
    </source>
</evidence>
<dbReference type="FunFam" id="1.20.140.10:FF:000001">
    <property type="entry name" value="Acyl-CoA dehydrogenase"/>
    <property type="match status" value="1"/>
</dbReference>
<name>A0A2T6CIP6_9RHOB</name>
<keyword evidence="3 6" id="KW-0285">Flavoprotein</keyword>
<dbReference type="PANTHER" id="PTHR43884">
    <property type="entry name" value="ACYL-COA DEHYDROGENASE"/>
    <property type="match status" value="1"/>
</dbReference>
<dbReference type="InterPro" id="IPR006091">
    <property type="entry name" value="Acyl-CoA_Oxase/DH_mid-dom"/>
</dbReference>
<dbReference type="FunFam" id="1.10.540.10:FF:000026">
    <property type="entry name" value="Acyl-CoA dehydrogenase medium chain"/>
    <property type="match status" value="1"/>
</dbReference>
<dbReference type="AlphaFoldDB" id="A0A2T6CIP6"/>
<evidence type="ECO:0000313" key="11">
    <source>
        <dbReference type="Proteomes" id="UP000244092"/>
    </source>
</evidence>
<evidence type="ECO:0000259" key="9">
    <source>
        <dbReference type="Pfam" id="PF02771"/>
    </source>
</evidence>
<dbReference type="Gene3D" id="2.40.110.10">
    <property type="entry name" value="Butyryl-CoA Dehydrogenase, subunit A, domain 2"/>
    <property type="match status" value="1"/>
</dbReference>
<reference evidence="10 11" key="1">
    <citation type="submission" date="2018-04" db="EMBL/GenBank/DDBJ databases">
        <title>Genomic Encyclopedia of Archaeal and Bacterial Type Strains, Phase II (KMG-II): from individual species to whole genera.</title>
        <authorList>
            <person name="Goeker M."/>
        </authorList>
    </citation>
    <scope>NUCLEOTIDE SEQUENCE [LARGE SCALE GENOMIC DNA]</scope>
    <source>
        <strain evidence="10 11">DSM 12244</strain>
    </source>
</reference>
<dbReference type="Gene3D" id="1.10.540.10">
    <property type="entry name" value="Acyl-CoA dehydrogenase/oxidase, N-terminal domain"/>
    <property type="match status" value="1"/>
</dbReference>
<sequence>MAHDGQDVTMHTSIILDNLLELTAAAVAPVDAVLEKAVTSVRALVSADGRVSAALIEQHQTAAHGLAWLATYAQALRQMQKWADKLSGEGRFGETEQLIHQIAFGEYLWQIYGGIQMNQGEMLRLQDLGLSQDDMRDMMDPAIMALTQGGNTQNARTRLVELMQEHSANITVGASGLVEELEMIREQFRRYAVEKVEPFAHDWHLNDELIPMEVINELAEMGVFGLTIPEEHGGFGLSKASMCVVSEELSRGYIGVGSLGTRSEIAAELIIAGGTDEQKAKWLPRIASAETLPTAVFTEPNTGSDLGSLRTRAVKDGDDYKITGNKTWITHAARTHVMTLLARTDPNTTDYRGLSMFLAEKTPGTDENPFPTEGMTGGEIEVLGYRGMKEYELGFDGFEVKGENLLGGEEGKGFKQLMETFESARIQTAARAIGVAQSALDISMQYAQDRKQFGKALINFPRVSSKLAMMAVELMVARQLTYFSAFEKDEGRRCDVEAGMAKLLGARVAWAAADNGLQIHGGNGFALEYKISRVLCDARILNIFEGAAEIQAQVISRRLLG</sequence>
<dbReference type="Gene3D" id="1.20.140.10">
    <property type="entry name" value="Butyryl-CoA Dehydrogenase, subunit A, domain 3"/>
    <property type="match status" value="1"/>
</dbReference>
<dbReference type="InterPro" id="IPR009075">
    <property type="entry name" value="AcylCo_DH/oxidase_C"/>
</dbReference>
<evidence type="ECO:0000256" key="5">
    <source>
        <dbReference type="ARBA" id="ARBA00023002"/>
    </source>
</evidence>
<gene>
    <name evidence="10" type="ORF">C8N31_10128</name>
</gene>
<evidence type="ECO:0000256" key="1">
    <source>
        <dbReference type="ARBA" id="ARBA00001974"/>
    </source>
</evidence>
<dbReference type="Pfam" id="PF02771">
    <property type="entry name" value="Acyl-CoA_dh_N"/>
    <property type="match status" value="1"/>
</dbReference>
<dbReference type="SUPFAM" id="SSF56645">
    <property type="entry name" value="Acyl-CoA dehydrogenase NM domain-like"/>
    <property type="match status" value="1"/>
</dbReference>
<dbReference type="InterPro" id="IPR006089">
    <property type="entry name" value="Acyl-CoA_DH_CS"/>
</dbReference>
<dbReference type="GO" id="GO:0003995">
    <property type="term" value="F:acyl-CoA dehydrogenase activity"/>
    <property type="evidence" value="ECO:0007669"/>
    <property type="project" value="InterPro"/>
</dbReference>
<feature type="domain" description="Acyl-CoA dehydrogenase/oxidase N-terminal" evidence="9">
    <location>
        <begin position="179"/>
        <end position="290"/>
    </location>
</feature>
<feature type="domain" description="Acyl-CoA oxidase/dehydrogenase middle" evidence="8">
    <location>
        <begin position="296"/>
        <end position="396"/>
    </location>
</feature>
<dbReference type="OrthoDB" id="9775090at2"/>
<dbReference type="FunFam" id="2.40.110.10:FF:000015">
    <property type="entry name" value="Acyl-CoA dehydrogenase"/>
    <property type="match status" value="1"/>
</dbReference>
<dbReference type="RefSeq" id="WP_025046924.1">
    <property type="nucleotide sequence ID" value="NZ_QBKU01000001.1"/>
</dbReference>
<evidence type="ECO:0000256" key="3">
    <source>
        <dbReference type="ARBA" id="ARBA00022630"/>
    </source>
</evidence>
<dbReference type="EMBL" id="QBKU01000001">
    <property type="protein sequence ID" value="PTX75376.1"/>
    <property type="molecule type" value="Genomic_DNA"/>
</dbReference>
<feature type="domain" description="Acyl-CoA dehydrogenase/oxidase C-terminal" evidence="7">
    <location>
        <begin position="411"/>
        <end position="560"/>
    </location>
</feature>
<evidence type="ECO:0000256" key="2">
    <source>
        <dbReference type="ARBA" id="ARBA00009347"/>
    </source>
</evidence>
<proteinExistence type="inferred from homology"/>
<evidence type="ECO:0000313" key="10">
    <source>
        <dbReference type="EMBL" id="PTX75376.1"/>
    </source>
</evidence>
<organism evidence="10 11">
    <name type="scientific">Sulfitobacter mediterraneus</name>
    <dbReference type="NCBI Taxonomy" id="83219"/>
    <lineage>
        <taxon>Bacteria</taxon>
        <taxon>Pseudomonadati</taxon>
        <taxon>Pseudomonadota</taxon>
        <taxon>Alphaproteobacteria</taxon>
        <taxon>Rhodobacterales</taxon>
        <taxon>Roseobacteraceae</taxon>
        <taxon>Sulfitobacter</taxon>
    </lineage>
</organism>
<dbReference type="PANTHER" id="PTHR43884:SF25">
    <property type="entry name" value="ACYL-COA DEHYDROGENASE YDBM-RELATED"/>
    <property type="match status" value="1"/>
</dbReference>
<dbReference type="InterPro" id="IPR046373">
    <property type="entry name" value="Acyl-CoA_Oxase/DH_mid-dom_sf"/>
</dbReference>
<comment type="caution">
    <text evidence="10">The sequence shown here is derived from an EMBL/GenBank/DDBJ whole genome shotgun (WGS) entry which is preliminary data.</text>
</comment>
<dbReference type="InterPro" id="IPR037069">
    <property type="entry name" value="AcylCoA_DH/ox_N_sf"/>
</dbReference>
<dbReference type="SUPFAM" id="SSF47203">
    <property type="entry name" value="Acyl-CoA dehydrogenase C-terminal domain-like"/>
    <property type="match status" value="1"/>
</dbReference>
<dbReference type="InterPro" id="IPR036250">
    <property type="entry name" value="AcylCo_DH-like_C"/>
</dbReference>
<evidence type="ECO:0000259" key="8">
    <source>
        <dbReference type="Pfam" id="PF02770"/>
    </source>
</evidence>
<dbReference type="InterPro" id="IPR013786">
    <property type="entry name" value="AcylCoA_DH/ox_N"/>
</dbReference>
<comment type="similarity">
    <text evidence="2 6">Belongs to the acyl-CoA dehydrogenase family.</text>
</comment>
<dbReference type="Proteomes" id="UP000244092">
    <property type="component" value="Unassembled WGS sequence"/>
</dbReference>